<proteinExistence type="predicted"/>
<organism evidence="2 3">
    <name type="scientific">Shewanella phage SppYZU05</name>
    <dbReference type="NCBI Taxonomy" id="1970795"/>
    <lineage>
        <taxon>Viruses</taxon>
        <taxon>Duplodnaviria</taxon>
        <taxon>Heunggongvirae</taxon>
        <taxon>Uroviricota</taxon>
        <taxon>Caudoviricetes</taxon>
        <taxon>Chaseviridae</taxon>
        <taxon>Nefertitivirinae</taxon>
        <taxon>Yushanvirus</taxon>
        <taxon>Yushanvirus SppYZU05</taxon>
    </lineage>
</organism>
<keyword evidence="3" id="KW-1185">Reference proteome</keyword>
<evidence type="ECO:0000256" key="1">
    <source>
        <dbReference type="SAM" id="Phobius"/>
    </source>
</evidence>
<keyword evidence="1" id="KW-1133">Transmembrane helix</keyword>
<dbReference type="EMBL" id="KY709296">
    <property type="protein sequence ID" value="ARM70581.1"/>
    <property type="molecule type" value="Genomic_DNA"/>
</dbReference>
<gene>
    <name evidence="2" type="ORF">SppYZU05_55</name>
</gene>
<dbReference type="Proteomes" id="UP000221216">
    <property type="component" value="Segment"/>
</dbReference>
<keyword evidence="1" id="KW-0472">Membrane</keyword>
<sequence>MQIILEVSLCLVALGLACFTLITLTSLTLASIICVIQRPTAWQGWAGFVFACGTALLVGTVTNAIWDVIWWRVGQL</sequence>
<reference evidence="2 3" key="1">
    <citation type="submission" date="2017-03" db="EMBL/GenBank/DDBJ databases">
        <title>Isolation of lytic bacteriophages infecting Shewanella putrefaciens and Shewanella baltica for biocontrol of fish and shrimp spoilage during chilled storage.</title>
        <authorList>
            <person name="Yang Z."/>
            <person name="Tao X."/>
            <person name="Gao L."/>
            <person name="Rao S."/>
        </authorList>
    </citation>
    <scope>NUCLEOTIDE SEQUENCE [LARGE SCALE GENOMIC DNA]</scope>
</reference>
<accession>A0A1W6JTI8</accession>
<protein>
    <submittedName>
        <fullName evidence="2">Uncharacterized protein</fullName>
    </submittedName>
</protein>
<feature type="transmembrane region" description="Helical" evidence="1">
    <location>
        <begin position="46"/>
        <end position="66"/>
    </location>
</feature>
<evidence type="ECO:0000313" key="2">
    <source>
        <dbReference type="EMBL" id="ARM70581.1"/>
    </source>
</evidence>
<keyword evidence="1" id="KW-0812">Transmembrane</keyword>
<evidence type="ECO:0000313" key="3">
    <source>
        <dbReference type="Proteomes" id="UP000221216"/>
    </source>
</evidence>
<name>A0A1W6JTI8_9CAUD</name>